<feature type="domain" description="BD-FAE-like" evidence="2">
    <location>
        <begin position="61"/>
        <end position="245"/>
    </location>
</feature>
<keyword evidence="1" id="KW-0378">Hydrolase</keyword>
<dbReference type="InterPro" id="IPR050300">
    <property type="entry name" value="GDXG_lipolytic_enzyme"/>
</dbReference>
<reference evidence="3 4" key="1">
    <citation type="submission" date="2021-03" db="EMBL/GenBank/DDBJ databases">
        <title>Genomic Encyclopedia of Type Strains, Phase IV (KMG-IV): sequencing the most valuable type-strain genomes for metagenomic binning, comparative biology and taxonomic classification.</title>
        <authorList>
            <person name="Goeker M."/>
        </authorList>
    </citation>
    <scope>NUCLEOTIDE SEQUENCE [LARGE SCALE GENOMIC DNA]</scope>
    <source>
        <strain evidence="3 4">DSM 21600</strain>
    </source>
</reference>
<dbReference type="SUPFAM" id="SSF53474">
    <property type="entry name" value="alpha/beta-Hydrolases"/>
    <property type="match status" value="1"/>
</dbReference>
<dbReference type="Pfam" id="PF20434">
    <property type="entry name" value="BD-FAE"/>
    <property type="match status" value="1"/>
</dbReference>
<sequence>MTDRPTTEESGMRLALWPGTMMPGKRGAALEDRPVPAGAIGRVETPLIEVRRPVRPNGGAVLILGGGGYRHIQMAREGDPAADLALSLGLTAILLHHRLPIDGWAPEAALQDVQRAMRVIRHHAADWAIDPARLGVIGFSAGGHLAAMLATCFDRETYRADDAADALSARPDFAVLLFPVISLLAPYDTTATRRMLSGSTTDADLPKSYSPHLLVTPQTPPTFLAHAADDQVAPPDHSILMFQALKAAGVAAELHVFQSGGHGHADGAPNTRFHLWQGLFSSWVAPWTGPN</sequence>
<gene>
    <name evidence="3" type="ORF">J2Z17_000793</name>
</gene>
<dbReference type="Proteomes" id="UP000759443">
    <property type="component" value="Unassembled WGS sequence"/>
</dbReference>
<dbReference type="EMBL" id="JAGGJU010000002">
    <property type="protein sequence ID" value="MBP1849372.1"/>
    <property type="molecule type" value="Genomic_DNA"/>
</dbReference>
<proteinExistence type="predicted"/>
<dbReference type="InterPro" id="IPR029058">
    <property type="entry name" value="AB_hydrolase_fold"/>
</dbReference>
<organism evidence="3 4">
    <name type="scientific">Rhizobium halophytocola</name>
    <dbReference type="NCBI Taxonomy" id="735519"/>
    <lineage>
        <taxon>Bacteria</taxon>
        <taxon>Pseudomonadati</taxon>
        <taxon>Pseudomonadota</taxon>
        <taxon>Alphaproteobacteria</taxon>
        <taxon>Hyphomicrobiales</taxon>
        <taxon>Rhizobiaceae</taxon>
        <taxon>Rhizobium/Agrobacterium group</taxon>
        <taxon>Rhizobium</taxon>
    </lineage>
</organism>
<name>A0ABS4DUJ7_9HYPH</name>
<evidence type="ECO:0000256" key="1">
    <source>
        <dbReference type="ARBA" id="ARBA00022801"/>
    </source>
</evidence>
<dbReference type="Gene3D" id="3.40.50.1820">
    <property type="entry name" value="alpha/beta hydrolase"/>
    <property type="match status" value="1"/>
</dbReference>
<evidence type="ECO:0000313" key="3">
    <source>
        <dbReference type="EMBL" id="MBP1849372.1"/>
    </source>
</evidence>
<dbReference type="InterPro" id="IPR049492">
    <property type="entry name" value="BD-FAE-like_dom"/>
</dbReference>
<accession>A0ABS4DUJ7</accession>
<comment type="caution">
    <text evidence="3">The sequence shown here is derived from an EMBL/GenBank/DDBJ whole genome shotgun (WGS) entry which is preliminary data.</text>
</comment>
<dbReference type="PANTHER" id="PTHR48081">
    <property type="entry name" value="AB HYDROLASE SUPERFAMILY PROTEIN C4A8.06C"/>
    <property type="match status" value="1"/>
</dbReference>
<protein>
    <submittedName>
        <fullName evidence="3">Acetyl esterase/lipase</fullName>
    </submittedName>
</protein>
<dbReference type="PANTHER" id="PTHR48081:SF6">
    <property type="entry name" value="PEPTIDASE S9 PROLYL OLIGOPEPTIDASE CATALYTIC DOMAIN-CONTAINING PROTEIN"/>
    <property type="match status" value="1"/>
</dbReference>
<keyword evidence="4" id="KW-1185">Reference proteome</keyword>
<evidence type="ECO:0000313" key="4">
    <source>
        <dbReference type="Proteomes" id="UP000759443"/>
    </source>
</evidence>
<evidence type="ECO:0000259" key="2">
    <source>
        <dbReference type="Pfam" id="PF20434"/>
    </source>
</evidence>
<dbReference type="RefSeq" id="WP_209942435.1">
    <property type="nucleotide sequence ID" value="NZ_JAGGJU010000002.1"/>
</dbReference>